<dbReference type="PANTHER" id="PTHR40254">
    <property type="entry name" value="BLR0577 PROTEIN"/>
    <property type="match status" value="1"/>
</dbReference>
<feature type="domain" description="FAD-dependent urate hydroxylase HpyO/Asp monooxygenase CreE-like FAD/NAD(P)-binding" evidence="1">
    <location>
        <begin position="10"/>
        <end position="162"/>
    </location>
</feature>
<dbReference type="KEGG" id="aal:EP13_16015"/>
<dbReference type="AlphaFoldDB" id="A0A075P529"/>
<keyword evidence="3" id="KW-1185">Reference proteome</keyword>
<proteinExistence type="predicted"/>
<dbReference type="InterPro" id="IPR038732">
    <property type="entry name" value="HpyO/CreE_NAD-binding"/>
</dbReference>
<reference evidence="2 3" key="1">
    <citation type="submission" date="2014-06" db="EMBL/GenBank/DDBJ databases">
        <title>Genomes of Alteromonas australica, a world apart.</title>
        <authorList>
            <person name="Gonzaga A."/>
            <person name="Lopez-Perez M."/>
            <person name="Rodriguez-Valera F."/>
        </authorList>
    </citation>
    <scope>NUCLEOTIDE SEQUENCE [LARGE SCALE GENOMIC DNA]</scope>
    <source>
        <strain evidence="2 3">H 17</strain>
    </source>
</reference>
<dbReference type="Proteomes" id="UP000056090">
    <property type="component" value="Chromosome"/>
</dbReference>
<protein>
    <recommendedName>
        <fullName evidence="1">FAD-dependent urate hydroxylase HpyO/Asp monooxygenase CreE-like FAD/NAD(P)-binding domain-containing protein</fullName>
    </recommendedName>
</protein>
<accession>A0A075P529</accession>
<evidence type="ECO:0000259" key="1">
    <source>
        <dbReference type="Pfam" id="PF13454"/>
    </source>
</evidence>
<sequence length="508" mass="56821">MELNRAQHLALIGAGPSTLYLLNSFTQMTRCPARISIFEVKSTVGVGNPYDTPMCEPNLLSNIGYDEIPPLILGFEQWYESKFYMPYQVQGQVLTRKIIGEYFADAFDYILGVLRQHGVLVYMYRNTAVTGIIEDTRDDDVRMTLVGKGKPYQGFTHIVVNVGSSFCERRPSNGYVKPYPIKAYVKPVYQRFVIMGMSLSAIDTAVGIAQYRGHFARCTKGLTYSCEAPVQMTMMSRTGHFPWVWYPSKNTTLFYNWLTSHSIKGLRDLDEFNTFLFLPLLARYFPDIFHQVNAFNFEEVLTFLAGRRGQCDAFAKLTLELLANTHNNVDSHWPAAVVAAINVIQSTPALAQDYAKKKGTLHALLAACTAAVPRESIERILALHEAGVLTVTTECEKQASSAQKSAHHCLIDARGAEPADKGVVRLAQLLKRTYNGLVVDTSAESLSVSPHHKLYINEKETNIYIGSAFLTPWFLNIPGLDTCAKFSRNIAKKISQTVEQENEPNVAV</sequence>
<organism evidence="2 3">
    <name type="scientific">Alteromonas australica</name>
    <dbReference type="NCBI Taxonomy" id="589873"/>
    <lineage>
        <taxon>Bacteria</taxon>
        <taxon>Pseudomonadati</taxon>
        <taxon>Pseudomonadota</taxon>
        <taxon>Gammaproteobacteria</taxon>
        <taxon>Alteromonadales</taxon>
        <taxon>Alteromonadaceae</taxon>
        <taxon>Alteromonas/Salinimonas group</taxon>
        <taxon>Alteromonas</taxon>
    </lineage>
</organism>
<dbReference type="eggNOG" id="COG4529">
    <property type="taxonomic scope" value="Bacteria"/>
</dbReference>
<evidence type="ECO:0000313" key="3">
    <source>
        <dbReference type="Proteomes" id="UP000056090"/>
    </source>
</evidence>
<evidence type="ECO:0000313" key="2">
    <source>
        <dbReference type="EMBL" id="AIG00066.1"/>
    </source>
</evidence>
<dbReference type="InterPro" id="IPR052189">
    <property type="entry name" value="L-asp_N-monooxygenase_NS-form"/>
</dbReference>
<name>A0A075P529_9ALTE</name>
<dbReference type="PANTHER" id="PTHR40254:SF1">
    <property type="entry name" value="BLR0577 PROTEIN"/>
    <property type="match status" value="1"/>
</dbReference>
<dbReference type="GeneID" id="78256392"/>
<dbReference type="RefSeq" id="WP_044058098.1">
    <property type="nucleotide sequence ID" value="NZ_CBCSKJ010000009.1"/>
</dbReference>
<gene>
    <name evidence="2" type="ORF">EP13_16015</name>
</gene>
<dbReference type="Pfam" id="PF13454">
    <property type="entry name" value="NAD_binding_9"/>
    <property type="match status" value="1"/>
</dbReference>
<dbReference type="EMBL" id="CP008849">
    <property type="protein sequence ID" value="AIG00066.1"/>
    <property type="molecule type" value="Genomic_DNA"/>
</dbReference>